<dbReference type="Pfam" id="PF25948">
    <property type="entry name" value="DUF7986"/>
    <property type="match status" value="1"/>
</dbReference>
<sequence length="230" mass="26032">MTLQQLHERLLSWATAEPRKDDVLAARHAHFGGYGEPHEEDRTYEVRLNGMLDFYLYEWRSPGGQTSIERFLEAEGPSLSAEDVAQYQDLAKNVHGLFEVRKIKEGQIRVRDVFGGGDYDVTERRQVAGLEKGDVLEARLLPFDGTLFFSGAFLYHPREARKAILSEVKRLKKAAGKGGTPDIPAFLALLSRMALKLERYRNVRLEAIYDFSPDTRTMTPPGGLRPLGPR</sequence>
<evidence type="ECO:0000313" key="2">
    <source>
        <dbReference type="Proteomes" id="UP001162891"/>
    </source>
</evidence>
<organism evidence="1 2">
    <name type="scientific">Anaeromyxobacter oryzae</name>
    <dbReference type="NCBI Taxonomy" id="2918170"/>
    <lineage>
        <taxon>Bacteria</taxon>
        <taxon>Pseudomonadati</taxon>
        <taxon>Myxococcota</taxon>
        <taxon>Myxococcia</taxon>
        <taxon>Myxococcales</taxon>
        <taxon>Cystobacterineae</taxon>
        <taxon>Anaeromyxobacteraceae</taxon>
        <taxon>Anaeromyxobacter</taxon>
    </lineage>
</organism>
<dbReference type="Proteomes" id="UP001162891">
    <property type="component" value="Chromosome"/>
</dbReference>
<dbReference type="InterPro" id="IPR058292">
    <property type="entry name" value="DUF7986"/>
</dbReference>
<keyword evidence="2" id="KW-1185">Reference proteome</keyword>
<name>A0ABN6N1Q3_9BACT</name>
<reference evidence="2" key="1">
    <citation type="journal article" date="2022" name="Int. J. Syst. Evol. Microbiol.">
        <title>Anaeromyxobacter oryzae sp. nov., Anaeromyxobacter diazotrophicus sp. nov. and Anaeromyxobacter paludicola sp. nov., isolated from paddy soils.</title>
        <authorList>
            <person name="Itoh H."/>
            <person name="Xu Z."/>
            <person name="Mise K."/>
            <person name="Masuda Y."/>
            <person name="Ushijima N."/>
            <person name="Hayakawa C."/>
            <person name="Shiratori Y."/>
            <person name="Senoo K."/>
        </authorList>
    </citation>
    <scope>NUCLEOTIDE SEQUENCE [LARGE SCALE GENOMIC DNA]</scope>
    <source>
        <strain evidence="2">Red232</strain>
    </source>
</reference>
<dbReference type="EMBL" id="AP025591">
    <property type="protein sequence ID" value="BDG06475.1"/>
    <property type="molecule type" value="Genomic_DNA"/>
</dbReference>
<protein>
    <submittedName>
        <fullName evidence="1">Uncharacterized protein</fullName>
    </submittedName>
</protein>
<accession>A0ABN6N1Q3</accession>
<evidence type="ECO:0000313" key="1">
    <source>
        <dbReference type="EMBL" id="BDG06475.1"/>
    </source>
</evidence>
<gene>
    <name evidence="1" type="ORF">AMOR_54710</name>
</gene>
<proteinExistence type="predicted"/>
<dbReference type="RefSeq" id="WP_248356486.1">
    <property type="nucleotide sequence ID" value="NZ_AP025591.1"/>
</dbReference>